<name>A0ABQ2ZKX4_9ACTN</name>
<feature type="region of interest" description="Disordered" evidence="1">
    <location>
        <begin position="38"/>
        <end position="60"/>
    </location>
</feature>
<evidence type="ECO:0000256" key="1">
    <source>
        <dbReference type="SAM" id="MobiDB-lite"/>
    </source>
</evidence>
<feature type="compositionally biased region" description="Basic and acidic residues" evidence="1">
    <location>
        <begin position="38"/>
        <end position="49"/>
    </location>
</feature>
<organism evidence="2 3">
    <name type="scientific">Streptomyces xanthochromogenes</name>
    <dbReference type="NCBI Taxonomy" id="67384"/>
    <lineage>
        <taxon>Bacteria</taxon>
        <taxon>Bacillati</taxon>
        <taxon>Actinomycetota</taxon>
        <taxon>Actinomycetes</taxon>
        <taxon>Kitasatosporales</taxon>
        <taxon>Streptomycetaceae</taxon>
        <taxon>Streptomyces</taxon>
    </lineage>
</organism>
<evidence type="ECO:0000313" key="2">
    <source>
        <dbReference type="EMBL" id="GGY16488.1"/>
    </source>
</evidence>
<reference evidence="3" key="1">
    <citation type="journal article" date="2019" name="Int. J. Syst. Evol. Microbiol.">
        <title>The Global Catalogue of Microorganisms (GCM) 10K type strain sequencing project: providing services to taxonomists for standard genome sequencing and annotation.</title>
        <authorList>
            <consortium name="The Broad Institute Genomics Platform"/>
            <consortium name="The Broad Institute Genome Sequencing Center for Infectious Disease"/>
            <person name="Wu L."/>
            <person name="Ma J."/>
        </authorList>
    </citation>
    <scope>NUCLEOTIDE SEQUENCE [LARGE SCALE GENOMIC DNA]</scope>
    <source>
        <strain evidence="3">JCM 4594</strain>
    </source>
</reference>
<gene>
    <name evidence="2" type="ORF">GCM10010326_05630</name>
</gene>
<accession>A0ABQ2ZKX4</accession>
<dbReference type="Pfam" id="PF19908">
    <property type="entry name" value="DUF6381"/>
    <property type="match status" value="1"/>
</dbReference>
<dbReference type="Proteomes" id="UP000600946">
    <property type="component" value="Unassembled WGS sequence"/>
</dbReference>
<dbReference type="RefSeq" id="WP_202520177.1">
    <property type="nucleotide sequence ID" value="NZ_BMUU01000001.1"/>
</dbReference>
<keyword evidence="3" id="KW-1185">Reference proteome</keyword>
<comment type="caution">
    <text evidence="2">The sequence shown here is derived from an EMBL/GenBank/DDBJ whole genome shotgun (WGS) entry which is preliminary data.</text>
</comment>
<dbReference type="InterPro" id="IPR045961">
    <property type="entry name" value="DUF6381"/>
</dbReference>
<sequence length="60" mass="6717">MADEVRERSARQLRVHVNALRAAAARALDPELRQRLHDKALRLEGDQSEQRPGTGRASSV</sequence>
<dbReference type="GeneID" id="96288587"/>
<dbReference type="EMBL" id="BMUU01000001">
    <property type="protein sequence ID" value="GGY16488.1"/>
    <property type="molecule type" value="Genomic_DNA"/>
</dbReference>
<protein>
    <submittedName>
        <fullName evidence="2">Uncharacterized protein</fullName>
    </submittedName>
</protein>
<proteinExistence type="predicted"/>
<evidence type="ECO:0000313" key="3">
    <source>
        <dbReference type="Proteomes" id="UP000600946"/>
    </source>
</evidence>